<dbReference type="OrthoDB" id="9773047at2"/>
<dbReference type="InterPro" id="IPR001466">
    <property type="entry name" value="Beta-lactam-related"/>
</dbReference>
<dbReference type="PANTHER" id="PTHR43283:SF7">
    <property type="entry name" value="BETA-LACTAMASE-RELATED DOMAIN-CONTAINING PROTEIN"/>
    <property type="match status" value="1"/>
</dbReference>
<dbReference type="Proteomes" id="UP000195787">
    <property type="component" value="Unassembled WGS sequence"/>
</dbReference>
<evidence type="ECO:0000313" key="3">
    <source>
        <dbReference type="Proteomes" id="UP000195787"/>
    </source>
</evidence>
<evidence type="ECO:0000259" key="1">
    <source>
        <dbReference type="Pfam" id="PF00144"/>
    </source>
</evidence>
<dbReference type="InterPro" id="IPR012338">
    <property type="entry name" value="Beta-lactam/transpept-like"/>
</dbReference>
<dbReference type="Pfam" id="PF00144">
    <property type="entry name" value="Beta-lactamase"/>
    <property type="match status" value="1"/>
</dbReference>
<sequence length="296" mass="32515">MTRASDTLATIVRQIDDERLAAYGVVVQISDDRAEHRWLSDERVDIYSASKGVATLAAGIAVDEGILTPSTRVAECLPEFAAGQGAADVTLEQLLRLSSGIDFDWFGLAEPEGRDVARDMLALPVTRPGKFLYTNASHYTAMRMLASRVGDVRDYLMPRLFLPLGILNPQWQRCPLGHILAGTGLMMTTAELARVGQLLRDRGRWEDRQLVSSAWVDAMHESWLSTGGDGAFAEYGMGAWNGPEQTWRLDGLYGQYVVIDQQRDAVATITAHEEERDHLLAEIAARSLTEAGIAPA</sequence>
<dbReference type="SUPFAM" id="SSF56601">
    <property type="entry name" value="beta-lactamase/transpeptidase-like"/>
    <property type="match status" value="1"/>
</dbReference>
<dbReference type="InterPro" id="IPR050789">
    <property type="entry name" value="Diverse_Enzym_Activities"/>
</dbReference>
<organism evidence="2 3">
    <name type="scientific">Agrococcus casei LMG 22410</name>
    <dbReference type="NCBI Taxonomy" id="1255656"/>
    <lineage>
        <taxon>Bacteria</taxon>
        <taxon>Bacillati</taxon>
        <taxon>Actinomycetota</taxon>
        <taxon>Actinomycetes</taxon>
        <taxon>Micrococcales</taxon>
        <taxon>Microbacteriaceae</taxon>
        <taxon>Agrococcus</taxon>
    </lineage>
</organism>
<dbReference type="RefSeq" id="WP_086991653.1">
    <property type="nucleotide sequence ID" value="NZ_FUHU01000026.1"/>
</dbReference>
<evidence type="ECO:0000313" key="2">
    <source>
        <dbReference type="EMBL" id="SJM58386.1"/>
    </source>
</evidence>
<gene>
    <name evidence="2" type="ORF">CZ674_06080</name>
</gene>
<protein>
    <submittedName>
        <fullName evidence="2">Beta-lactamase class C and other penicillin binding proteins</fullName>
    </submittedName>
</protein>
<accession>A0A1R4FR22</accession>
<feature type="domain" description="Beta-lactamase-related" evidence="1">
    <location>
        <begin position="17"/>
        <end position="278"/>
    </location>
</feature>
<keyword evidence="3" id="KW-1185">Reference proteome</keyword>
<name>A0A1R4FR22_9MICO</name>
<dbReference type="GeneID" id="303172786"/>
<dbReference type="PANTHER" id="PTHR43283">
    <property type="entry name" value="BETA-LACTAMASE-RELATED"/>
    <property type="match status" value="1"/>
</dbReference>
<dbReference type="EMBL" id="FUHU01000026">
    <property type="protein sequence ID" value="SJM58386.1"/>
    <property type="molecule type" value="Genomic_DNA"/>
</dbReference>
<reference evidence="2 3" key="1">
    <citation type="submission" date="2017-02" db="EMBL/GenBank/DDBJ databases">
        <authorList>
            <person name="Peterson S.W."/>
        </authorList>
    </citation>
    <scope>NUCLEOTIDE SEQUENCE [LARGE SCALE GENOMIC DNA]</scope>
    <source>
        <strain evidence="2 3">LMG 22410</strain>
    </source>
</reference>
<dbReference type="Gene3D" id="3.40.710.10">
    <property type="entry name" value="DD-peptidase/beta-lactamase superfamily"/>
    <property type="match status" value="1"/>
</dbReference>
<proteinExistence type="predicted"/>
<dbReference type="AlphaFoldDB" id="A0A1R4FR22"/>